<keyword evidence="2" id="KW-1185">Reference proteome</keyword>
<dbReference type="Proteomes" id="UP001066276">
    <property type="component" value="Chromosome 1_2"/>
</dbReference>
<gene>
    <name evidence="1" type="ORF">NDU88_001643</name>
</gene>
<dbReference type="EMBL" id="JANPWB010000002">
    <property type="protein sequence ID" value="KAJ1206234.1"/>
    <property type="molecule type" value="Genomic_DNA"/>
</dbReference>
<protein>
    <submittedName>
        <fullName evidence="1">Uncharacterized protein</fullName>
    </submittedName>
</protein>
<organism evidence="1 2">
    <name type="scientific">Pleurodeles waltl</name>
    <name type="common">Iberian ribbed newt</name>
    <dbReference type="NCBI Taxonomy" id="8319"/>
    <lineage>
        <taxon>Eukaryota</taxon>
        <taxon>Metazoa</taxon>
        <taxon>Chordata</taxon>
        <taxon>Craniata</taxon>
        <taxon>Vertebrata</taxon>
        <taxon>Euteleostomi</taxon>
        <taxon>Amphibia</taxon>
        <taxon>Batrachia</taxon>
        <taxon>Caudata</taxon>
        <taxon>Salamandroidea</taxon>
        <taxon>Salamandridae</taxon>
        <taxon>Pleurodelinae</taxon>
        <taxon>Pleurodeles</taxon>
    </lineage>
</organism>
<evidence type="ECO:0000313" key="2">
    <source>
        <dbReference type="Proteomes" id="UP001066276"/>
    </source>
</evidence>
<accession>A0AAV7VZJ2</accession>
<evidence type="ECO:0000313" key="1">
    <source>
        <dbReference type="EMBL" id="KAJ1206234.1"/>
    </source>
</evidence>
<comment type="caution">
    <text evidence="1">The sequence shown here is derived from an EMBL/GenBank/DDBJ whole genome shotgun (WGS) entry which is preliminary data.</text>
</comment>
<proteinExistence type="predicted"/>
<dbReference type="AlphaFoldDB" id="A0AAV7VZJ2"/>
<reference evidence="1" key="1">
    <citation type="journal article" date="2022" name="bioRxiv">
        <title>Sequencing and chromosome-scale assembly of the giantPleurodeles waltlgenome.</title>
        <authorList>
            <person name="Brown T."/>
            <person name="Elewa A."/>
            <person name="Iarovenko S."/>
            <person name="Subramanian E."/>
            <person name="Araus A.J."/>
            <person name="Petzold A."/>
            <person name="Susuki M."/>
            <person name="Suzuki K.-i.T."/>
            <person name="Hayashi T."/>
            <person name="Toyoda A."/>
            <person name="Oliveira C."/>
            <person name="Osipova E."/>
            <person name="Leigh N.D."/>
            <person name="Simon A."/>
            <person name="Yun M.H."/>
        </authorList>
    </citation>
    <scope>NUCLEOTIDE SEQUENCE</scope>
    <source>
        <strain evidence="1">20211129_DDA</strain>
        <tissue evidence="1">Liver</tissue>
    </source>
</reference>
<sequence>MNTEDYRQEYLRLLGDSTYYAQIDQDPTARLQVEIRGMIEEAYGNTWISQKEAEFLDAEDTRTPYFYCLPKIHKGNEESNWTAHALHAYYLFPWAPGFILFRERGQRVGPIFDTGYSQEVPALYSLLSDLINITNCRLSHLLQKMLPITKAVMF</sequence>
<name>A0AAV7VZJ2_PLEWA</name>